<dbReference type="InterPro" id="IPR036388">
    <property type="entry name" value="WH-like_DNA-bd_sf"/>
</dbReference>
<dbReference type="InterPro" id="IPR005818">
    <property type="entry name" value="Histone_H1/H5_H15"/>
</dbReference>
<dbReference type="EMBL" id="CAJPDQ010000012">
    <property type="protein sequence ID" value="CAF9917911.1"/>
    <property type="molecule type" value="Genomic_DNA"/>
</dbReference>
<protein>
    <recommendedName>
        <fullName evidence="1">Histone H1</fullName>
    </recommendedName>
</protein>
<dbReference type="GO" id="GO:0030527">
    <property type="term" value="F:structural constituent of chromatin"/>
    <property type="evidence" value="ECO:0007669"/>
    <property type="project" value="InterPro"/>
</dbReference>
<reference evidence="6" key="1">
    <citation type="submission" date="2021-03" db="EMBL/GenBank/DDBJ databases">
        <authorList>
            <person name="Tagirdzhanova G."/>
        </authorList>
    </citation>
    <scope>NUCLEOTIDE SEQUENCE</scope>
</reference>
<dbReference type="PRINTS" id="PR00624">
    <property type="entry name" value="HISTONEH5"/>
</dbReference>
<keyword evidence="2 3" id="KW-0238">DNA-binding</keyword>
<dbReference type="InterPro" id="IPR005819">
    <property type="entry name" value="H1/H5"/>
</dbReference>
<proteinExistence type="inferred from homology"/>
<comment type="caution">
    <text evidence="6">The sequence shown here is derived from an EMBL/GenBank/DDBJ whole genome shotgun (WGS) entry which is preliminary data.</text>
</comment>
<evidence type="ECO:0000256" key="1">
    <source>
        <dbReference type="ARBA" id="ARBA00020833"/>
    </source>
</evidence>
<dbReference type="GO" id="GO:0005634">
    <property type="term" value="C:nucleus"/>
    <property type="evidence" value="ECO:0007669"/>
    <property type="project" value="UniProtKB-SubCell"/>
</dbReference>
<dbReference type="GO" id="GO:0003677">
    <property type="term" value="F:DNA binding"/>
    <property type="evidence" value="ECO:0007669"/>
    <property type="project" value="UniProtKB-KW"/>
</dbReference>
<name>A0A8H3F4C2_9LECA</name>
<feature type="compositionally biased region" description="Low complexity" evidence="4">
    <location>
        <begin position="126"/>
        <end position="158"/>
    </location>
</feature>
<dbReference type="CDD" id="cd00073">
    <property type="entry name" value="H15"/>
    <property type="match status" value="1"/>
</dbReference>
<sequence length="225" mass="23172">MAPKKVTGAAAASKAKKPSAGDSHQSTKEMIKEAIITLKERNGSSRQAIKKYIVSNKGVADDKTFTSQLNRALRTGVEKGDFAQPKGPSGPVKLAHKEATKKASPPKDTAAKKETKPKTEAKKKATPAAATKKTAAKPAATKKAAPKKTTAAKPKATANSSSKRKTAPSTSAPAVVDKPTTLTKTKSGRVAKTTSAPAATTKKAPAKKAAPKKAAPKKESAKAEA</sequence>
<dbReference type="SMART" id="SM00526">
    <property type="entry name" value="H15"/>
    <property type="match status" value="1"/>
</dbReference>
<feature type="compositionally biased region" description="Basic and acidic residues" evidence="4">
    <location>
        <begin position="109"/>
        <end position="123"/>
    </location>
</feature>
<dbReference type="Proteomes" id="UP000664169">
    <property type="component" value="Unassembled WGS sequence"/>
</dbReference>
<dbReference type="Gene3D" id="1.10.10.10">
    <property type="entry name" value="Winged helix-like DNA-binding domain superfamily/Winged helix DNA-binding domain"/>
    <property type="match status" value="1"/>
</dbReference>
<dbReference type="GO" id="GO:0006334">
    <property type="term" value="P:nucleosome assembly"/>
    <property type="evidence" value="ECO:0007669"/>
    <property type="project" value="InterPro"/>
</dbReference>
<comment type="similarity">
    <text evidence="3">Belongs to the histone H1/H5 family.</text>
</comment>
<evidence type="ECO:0000313" key="7">
    <source>
        <dbReference type="Proteomes" id="UP000664169"/>
    </source>
</evidence>
<feature type="region of interest" description="Disordered" evidence="4">
    <location>
        <begin position="1"/>
        <end position="27"/>
    </location>
</feature>
<dbReference type="SUPFAM" id="SSF46785">
    <property type="entry name" value="Winged helix' DNA-binding domain"/>
    <property type="match status" value="1"/>
</dbReference>
<feature type="region of interest" description="Disordered" evidence="4">
    <location>
        <begin position="75"/>
        <end position="225"/>
    </location>
</feature>
<evidence type="ECO:0000259" key="5">
    <source>
        <dbReference type="PROSITE" id="PS51504"/>
    </source>
</evidence>
<comment type="subcellular location">
    <subcellularLocation>
        <location evidence="3">Nucleus</location>
    </subcellularLocation>
</comment>
<keyword evidence="3" id="KW-0539">Nucleus</keyword>
<evidence type="ECO:0000313" key="6">
    <source>
        <dbReference type="EMBL" id="CAF9917911.1"/>
    </source>
</evidence>
<evidence type="ECO:0000256" key="2">
    <source>
        <dbReference type="ARBA" id="ARBA00023125"/>
    </source>
</evidence>
<keyword evidence="7" id="KW-1185">Reference proteome</keyword>
<feature type="domain" description="H15" evidence="5">
    <location>
        <begin position="23"/>
        <end position="96"/>
    </location>
</feature>
<dbReference type="OrthoDB" id="1110759at2759"/>
<gene>
    <name evidence="6" type="ORF">GOMPHAMPRED_001411</name>
</gene>
<dbReference type="PROSITE" id="PS51504">
    <property type="entry name" value="H15"/>
    <property type="match status" value="1"/>
</dbReference>
<dbReference type="GO" id="GO:0000786">
    <property type="term" value="C:nucleosome"/>
    <property type="evidence" value="ECO:0007669"/>
    <property type="project" value="InterPro"/>
</dbReference>
<evidence type="ECO:0000256" key="4">
    <source>
        <dbReference type="SAM" id="MobiDB-lite"/>
    </source>
</evidence>
<accession>A0A8H3F4C2</accession>
<dbReference type="AlphaFoldDB" id="A0A8H3F4C2"/>
<organism evidence="6 7">
    <name type="scientific">Gomphillus americanus</name>
    <dbReference type="NCBI Taxonomy" id="1940652"/>
    <lineage>
        <taxon>Eukaryota</taxon>
        <taxon>Fungi</taxon>
        <taxon>Dikarya</taxon>
        <taxon>Ascomycota</taxon>
        <taxon>Pezizomycotina</taxon>
        <taxon>Lecanoromycetes</taxon>
        <taxon>OSLEUM clade</taxon>
        <taxon>Ostropomycetidae</taxon>
        <taxon>Ostropales</taxon>
        <taxon>Graphidaceae</taxon>
        <taxon>Gomphilloideae</taxon>
        <taxon>Gomphillus</taxon>
    </lineage>
</organism>
<feature type="compositionally biased region" description="Basic and acidic residues" evidence="4">
    <location>
        <begin position="216"/>
        <end position="225"/>
    </location>
</feature>
<keyword evidence="3" id="KW-0158">Chromosome</keyword>
<feature type="compositionally biased region" description="Basic residues" evidence="4">
    <location>
        <begin position="204"/>
        <end position="215"/>
    </location>
</feature>
<evidence type="ECO:0000256" key="3">
    <source>
        <dbReference type="RuleBase" id="RU003894"/>
    </source>
</evidence>
<dbReference type="InterPro" id="IPR036390">
    <property type="entry name" value="WH_DNA-bd_sf"/>
</dbReference>
<feature type="compositionally biased region" description="Low complexity" evidence="4">
    <location>
        <begin position="191"/>
        <end position="203"/>
    </location>
</feature>
<dbReference type="Pfam" id="PF00538">
    <property type="entry name" value="Linker_histone"/>
    <property type="match status" value="1"/>
</dbReference>